<evidence type="ECO:0000256" key="7">
    <source>
        <dbReference type="ARBA" id="ARBA00023239"/>
    </source>
</evidence>
<dbReference type="SUPFAM" id="SSF53850">
    <property type="entry name" value="Periplasmic binding protein-like II"/>
    <property type="match status" value="1"/>
</dbReference>
<keyword evidence="6 9" id="KW-0584">Phenylalanine biosynthesis</keyword>
<evidence type="ECO:0000256" key="8">
    <source>
        <dbReference type="ARBA" id="ARBA00047848"/>
    </source>
</evidence>
<organism evidence="12 13">
    <name type="scientific">Enterococcus diestrammenae</name>
    <dbReference type="NCBI Taxonomy" id="1155073"/>
    <lineage>
        <taxon>Bacteria</taxon>
        <taxon>Bacillati</taxon>
        <taxon>Bacillota</taxon>
        <taxon>Bacilli</taxon>
        <taxon>Lactobacillales</taxon>
        <taxon>Enterococcaceae</taxon>
        <taxon>Enterococcus</taxon>
    </lineage>
</organism>
<dbReference type="CDD" id="cd13633">
    <property type="entry name" value="PBP2_Sa-PDT_like"/>
    <property type="match status" value="1"/>
</dbReference>
<dbReference type="NCBIfam" id="NF008865">
    <property type="entry name" value="PRK11898.1"/>
    <property type="match status" value="1"/>
</dbReference>
<evidence type="ECO:0000256" key="1">
    <source>
        <dbReference type="ARBA" id="ARBA00004741"/>
    </source>
</evidence>
<dbReference type="InterPro" id="IPR018528">
    <property type="entry name" value="Preph_deHydtase_CS"/>
</dbReference>
<dbReference type="PROSITE" id="PS51171">
    <property type="entry name" value="PREPHENATE_DEHYDR_3"/>
    <property type="match status" value="1"/>
</dbReference>
<dbReference type="RefSeq" id="WP_161869223.1">
    <property type="nucleotide sequence ID" value="NZ_MAEI02000001.1"/>
</dbReference>
<evidence type="ECO:0000259" key="10">
    <source>
        <dbReference type="PROSITE" id="PS51171"/>
    </source>
</evidence>
<keyword evidence="13" id="KW-1185">Reference proteome</keyword>
<dbReference type="InterPro" id="IPR002912">
    <property type="entry name" value="ACT_dom"/>
</dbReference>
<evidence type="ECO:0000256" key="6">
    <source>
        <dbReference type="ARBA" id="ARBA00023222"/>
    </source>
</evidence>
<evidence type="ECO:0000259" key="11">
    <source>
        <dbReference type="PROSITE" id="PS51671"/>
    </source>
</evidence>
<feature type="domain" description="ACT" evidence="11">
    <location>
        <begin position="203"/>
        <end position="280"/>
    </location>
</feature>
<dbReference type="PIRSF" id="PIRSF001500">
    <property type="entry name" value="Chor_mut_pdt_Ppr"/>
    <property type="match status" value="1"/>
</dbReference>
<dbReference type="PANTHER" id="PTHR21022">
    <property type="entry name" value="PREPHENATE DEHYDRATASE P PROTEIN"/>
    <property type="match status" value="1"/>
</dbReference>
<dbReference type="EMBL" id="MAEI02000001">
    <property type="protein sequence ID" value="MEO1781931.1"/>
    <property type="molecule type" value="Genomic_DNA"/>
</dbReference>
<name>A0ABV0F474_9ENTE</name>
<evidence type="ECO:0000313" key="13">
    <source>
        <dbReference type="Proteomes" id="UP001429357"/>
    </source>
</evidence>
<feature type="domain" description="Prephenate dehydratase" evidence="10">
    <location>
        <begin position="2"/>
        <end position="180"/>
    </location>
</feature>
<dbReference type="InterPro" id="IPR045865">
    <property type="entry name" value="ACT-like_dom_sf"/>
</dbReference>
<dbReference type="PROSITE" id="PS51671">
    <property type="entry name" value="ACT"/>
    <property type="match status" value="1"/>
</dbReference>
<dbReference type="InterPro" id="IPR008242">
    <property type="entry name" value="Chor_mutase/pphenate_deHydtase"/>
</dbReference>
<keyword evidence="4 9" id="KW-0028">Amino-acid biosynthesis</keyword>
<comment type="caution">
    <text evidence="12">The sequence shown here is derived from an EMBL/GenBank/DDBJ whole genome shotgun (WGS) entry which is preliminary data.</text>
</comment>
<dbReference type="SUPFAM" id="SSF55021">
    <property type="entry name" value="ACT-like"/>
    <property type="match status" value="1"/>
</dbReference>
<keyword evidence="5 9" id="KW-0057">Aromatic amino acid biosynthesis</keyword>
<sequence>MIAGYLGPQSSFTHQAAQILFGKTQLHAFPSIPNCLQAVSEGTCDCGVVPIENSLEGSVHATIDYLFHKSNLQVIEEVILPIKQQLLVSPMTQLAEITTIMSHPQALAQSQTYLERHFPKVKLEAVSSTTAAAEYVRDHPEKGYAAIASTQAAARYQLTIAATNIQDNAVNQTRFWVVKKAPQEEQKSSAQIETGANIAKQTLLVTLPSNQPGALHQILAAFGWRKIGLSKIESRPLKTHLGEYFFVIDLVCEQSSRLIANALEEITLLGATVRNLGAYPVTTITDSSR</sequence>
<dbReference type="Pfam" id="PF01842">
    <property type="entry name" value="ACT"/>
    <property type="match status" value="1"/>
</dbReference>
<reference evidence="12 13" key="2">
    <citation type="submission" date="2024-02" db="EMBL/GenBank/DDBJ databases">
        <title>The Genome Sequence of Enterococcus diestrammenae JM9A.</title>
        <authorList>
            <person name="Earl A."/>
            <person name="Manson A."/>
            <person name="Gilmore M."/>
            <person name="Sanders J."/>
            <person name="Shea T."/>
            <person name="Howe W."/>
            <person name="Livny J."/>
            <person name="Cuomo C."/>
            <person name="Neafsey D."/>
            <person name="Birren B."/>
        </authorList>
    </citation>
    <scope>NUCLEOTIDE SEQUENCE [LARGE SCALE GENOMIC DNA]</scope>
    <source>
        <strain evidence="12 13">JM9A</strain>
    </source>
</reference>
<evidence type="ECO:0000256" key="2">
    <source>
        <dbReference type="ARBA" id="ARBA00013147"/>
    </source>
</evidence>
<reference evidence="13" key="1">
    <citation type="submission" date="2016-06" db="EMBL/GenBank/DDBJ databases">
        <title>Four novel species of enterococci isolated from chicken manure.</title>
        <authorList>
            <person name="Van Tyne D."/>
        </authorList>
    </citation>
    <scope>NUCLEOTIDE SEQUENCE [LARGE SCALE GENOMIC DNA]</scope>
    <source>
        <strain evidence="13">JM9A</strain>
    </source>
</reference>
<dbReference type="Pfam" id="PF00800">
    <property type="entry name" value="PDT"/>
    <property type="match status" value="1"/>
</dbReference>
<evidence type="ECO:0000256" key="5">
    <source>
        <dbReference type="ARBA" id="ARBA00023141"/>
    </source>
</evidence>
<dbReference type="InterPro" id="IPR001086">
    <property type="entry name" value="Preph_deHydtase"/>
</dbReference>
<dbReference type="PROSITE" id="PS00858">
    <property type="entry name" value="PREPHENATE_DEHYDR_2"/>
    <property type="match status" value="1"/>
</dbReference>
<dbReference type="Gene3D" id="3.40.190.10">
    <property type="entry name" value="Periplasmic binding protein-like II"/>
    <property type="match status" value="2"/>
</dbReference>
<dbReference type="PANTHER" id="PTHR21022:SF19">
    <property type="entry name" value="PREPHENATE DEHYDRATASE-RELATED"/>
    <property type="match status" value="1"/>
</dbReference>
<dbReference type="EC" id="4.2.1.51" evidence="2 9"/>
<accession>A0ABV0F474</accession>
<keyword evidence="7 9" id="KW-0456">Lyase</keyword>
<gene>
    <name evidence="9" type="primary">pheA</name>
    <name evidence="12" type="ORF">BAU18_001524</name>
</gene>
<dbReference type="Gene3D" id="3.30.70.260">
    <property type="match status" value="1"/>
</dbReference>
<protein>
    <recommendedName>
        <fullName evidence="3 9">Prephenate dehydratase</fullName>
        <shortName evidence="9">PDT</shortName>
        <ecNumber evidence="2 9">4.2.1.51</ecNumber>
    </recommendedName>
</protein>
<dbReference type="Proteomes" id="UP001429357">
    <property type="component" value="Unassembled WGS sequence"/>
</dbReference>
<evidence type="ECO:0000256" key="3">
    <source>
        <dbReference type="ARBA" id="ARBA00021872"/>
    </source>
</evidence>
<proteinExistence type="predicted"/>
<evidence type="ECO:0000256" key="9">
    <source>
        <dbReference type="RuleBase" id="RU361254"/>
    </source>
</evidence>
<comment type="catalytic activity">
    <reaction evidence="8 9">
        <text>prephenate + H(+) = 3-phenylpyruvate + CO2 + H2O</text>
        <dbReference type="Rhea" id="RHEA:21648"/>
        <dbReference type="ChEBI" id="CHEBI:15377"/>
        <dbReference type="ChEBI" id="CHEBI:15378"/>
        <dbReference type="ChEBI" id="CHEBI:16526"/>
        <dbReference type="ChEBI" id="CHEBI:18005"/>
        <dbReference type="ChEBI" id="CHEBI:29934"/>
        <dbReference type="EC" id="4.2.1.51"/>
    </reaction>
</comment>
<evidence type="ECO:0000256" key="4">
    <source>
        <dbReference type="ARBA" id="ARBA00022605"/>
    </source>
</evidence>
<dbReference type="CDD" id="cd04905">
    <property type="entry name" value="ACT_CM-PDT"/>
    <property type="match status" value="1"/>
</dbReference>
<comment type="pathway">
    <text evidence="1 9">Amino-acid biosynthesis; L-phenylalanine biosynthesis; phenylpyruvate from prephenate: step 1/1.</text>
</comment>
<evidence type="ECO:0000313" key="12">
    <source>
        <dbReference type="EMBL" id="MEO1781931.1"/>
    </source>
</evidence>